<protein>
    <submittedName>
        <fullName evidence="14">Ion transport protein</fullName>
    </submittedName>
</protein>
<name>F7XQH8_METZD</name>
<dbReference type="SUPFAM" id="SSF81324">
    <property type="entry name" value="Voltage-gated potassium channels"/>
    <property type="match status" value="1"/>
</dbReference>
<keyword evidence="4 12" id="KW-0812">Transmembrane</keyword>
<evidence type="ECO:0000256" key="1">
    <source>
        <dbReference type="ARBA" id="ARBA00004141"/>
    </source>
</evidence>
<dbReference type="InterPro" id="IPR028325">
    <property type="entry name" value="VG_K_chnl"/>
</dbReference>
<dbReference type="GeneID" id="10822222"/>
<dbReference type="InterPro" id="IPR027359">
    <property type="entry name" value="Volt_channel_dom_sf"/>
</dbReference>
<evidence type="ECO:0000256" key="10">
    <source>
        <dbReference type="ARBA" id="ARBA00023136"/>
    </source>
</evidence>
<comment type="subcellular location">
    <subcellularLocation>
        <location evidence="1">Membrane</location>
        <topology evidence="1">Multi-pass membrane protein</topology>
    </subcellularLocation>
</comment>
<evidence type="ECO:0000256" key="3">
    <source>
        <dbReference type="ARBA" id="ARBA00022538"/>
    </source>
</evidence>
<keyword evidence="7" id="KW-0630">Potassium</keyword>
<dbReference type="KEGG" id="mzh:Mzhil_0612"/>
<feature type="transmembrane region" description="Helical" evidence="12">
    <location>
        <begin position="55"/>
        <end position="74"/>
    </location>
</feature>
<dbReference type="RefSeq" id="WP_013897918.1">
    <property type="nucleotide sequence ID" value="NC_015676.1"/>
</dbReference>
<feature type="domain" description="Ion transport" evidence="13">
    <location>
        <begin position="25"/>
        <end position="246"/>
    </location>
</feature>
<evidence type="ECO:0000256" key="4">
    <source>
        <dbReference type="ARBA" id="ARBA00022692"/>
    </source>
</evidence>
<dbReference type="PANTHER" id="PTHR11537">
    <property type="entry name" value="VOLTAGE-GATED POTASSIUM CHANNEL"/>
    <property type="match status" value="1"/>
</dbReference>
<keyword evidence="9" id="KW-0406">Ion transport</keyword>
<evidence type="ECO:0000256" key="7">
    <source>
        <dbReference type="ARBA" id="ARBA00022958"/>
    </source>
</evidence>
<evidence type="ECO:0000256" key="2">
    <source>
        <dbReference type="ARBA" id="ARBA00022448"/>
    </source>
</evidence>
<keyword evidence="5" id="KW-0631">Potassium channel</keyword>
<dbReference type="PRINTS" id="PR00169">
    <property type="entry name" value="KCHANNEL"/>
</dbReference>
<dbReference type="PANTHER" id="PTHR11537:SF254">
    <property type="entry name" value="POTASSIUM VOLTAGE-GATED CHANNEL PROTEIN SHAB"/>
    <property type="match status" value="1"/>
</dbReference>
<evidence type="ECO:0000256" key="5">
    <source>
        <dbReference type="ARBA" id="ARBA00022826"/>
    </source>
</evidence>
<dbReference type="Proteomes" id="UP000006622">
    <property type="component" value="Chromosome"/>
</dbReference>
<dbReference type="Pfam" id="PF00520">
    <property type="entry name" value="Ion_trans"/>
    <property type="match status" value="1"/>
</dbReference>
<keyword evidence="15" id="KW-1185">Reference proteome</keyword>
<evidence type="ECO:0000313" key="14">
    <source>
        <dbReference type="EMBL" id="AEH60479.1"/>
    </source>
</evidence>
<dbReference type="InterPro" id="IPR005821">
    <property type="entry name" value="Ion_trans_dom"/>
</dbReference>
<dbReference type="Gene3D" id="1.20.120.350">
    <property type="entry name" value="Voltage-gated potassium channels. Chain C"/>
    <property type="match status" value="1"/>
</dbReference>
<dbReference type="GO" id="GO:0001508">
    <property type="term" value="P:action potential"/>
    <property type="evidence" value="ECO:0007669"/>
    <property type="project" value="TreeGrafter"/>
</dbReference>
<dbReference type="OrthoDB" id="56871at2157"/>
<feature type="transmembrane region" description="Helical" evidence="12">
    <location>
        <begin position="187"/>
        <end position="208"/>
    </location>
</feature>
<evidence type="ECO:0000256" key="12">
    <source>
        <dbReference type="SAM" id="Phobius"/>
    </source>
</evidence>
<keyword evidence="3" id="KW-0633">Potassium transport</keyword>
<dbReference type="STRING" id="679901.Mzhil_0612"/>
<accession>F7XQH8</accession>
<proteinExistence type="predicted"/>
<keyword evidence="10 12" id="KW-0472">Membrane</keyword>
<keyword evidence="11" id="KW-0407">Ion channel</keyword>
<keyword evidence="2" id="KW-0813">Transport</keyword>
<evidence type="ECO:0000259" key="13">
    <source>
        <dbReference type="Pfam" id="PF00520"/>
    </source>
</evidence>
<dbReference type="GO" id="GO:0008076">
    <property type="term" value="C:voltage-gated potassium channel complex"/>
    <property type="evidence" value="ECO:0007669"/>
    <property type="project" value="InterPro"/>
</dbReference>
<dbReference type="AlphaFoldDB" id="F7XQH8"/>
<keyword evidence="8 12" id="KW-1133">Transmembrane helix</keyword>
<evidence type="ECO:0000256" key="8">
    <source>
        <dbReference type="ARBA" id="ARBA00022989"/>
    </source>
</evidence>
<evidence type="ECO:0000256" key="9">
    <source>
        <dbReference type="ARBA" id="ARBA00023065"/>
    </source>
</evidence>
<feature type="transmembrane region" description="Helical" evidence="12">
    <location>
        <begin position="158"/>
        <end position="180"/>
    </location>
</feature>
<keyword evidence="6" id="KW-0851">Voltage-gated channel</keyword>
<organism evidence="14 15">
    <name type="scientific">Methanosalsum zhilinae (strain DSM 4017 / NBRC 107636 / OCM 62 / WeN5)</name>
    <name type="common">Methanohalophilus zhilinae</name>
    <dbReference type="NCBI Taxonomy" id="679901"/>
    <lineage>
        <taxon>Archaea</taxon>
        <taxon>Methanobacteriati</taxon>
        <taxon>Methanobacteriota</taxon>
        <taxon>Stenosarchaea group</taxon>
        <taxon>Methanomicrobia</taxon>
        <taxon>Methanosarcinales</taxon>
        <taxon>Methanosarcinaceae</taxon>
        <taxon>Methanosalsum</taxon>
    </lineage>
</organism>
<evidence type="ECO:0000313" key="15">
    <source>
        <dbReference type="Proteomes" id="UP000006622"/>
    </source>
</evidence>
<feature type="transmembrane region" description="Helical" evidence="12">
    <location>
        <begin position="25"/>
        <end position="43"/>
    </location>
</feature>
<gene>
    <name evidence="14" type="ordered locus">Mzhil_0612</name>
</gene>
<dbReference type="Gene3D" id="1.10.287.70">
    <property type="match status" value="1"/>
</dbReference>
<reference evidence="14 15" key="1">
    <citation type="submission" date="2010-07" db="EMBL/GenBank/DDBJ databases">
        <title>The complete genome of Methanosalsum zhilinae DSM 4017.</title>
        <authorList>
            <consortium name="US DOE Joint Genome Institute (JGI-PGF)"/>
            <person name="Lucas S."/>
            <person name="Copeland A."/>
            <person name="Lapidus A."/>
            <person name="Glavina del Rio T."/>
            <person name="Dalin E."/>
            <person name="Tice H."/>
            <person name="Bruce D."/>
            <person name="Goodwin L."/>
            <person name="Pitluck S."/>
            <person name="Kyrpides N."/>
            <person name="Mavromatis K."/>
            <person name="Ovchinnikova G."/>
            <person name="Daligault H."/>
            <person name="Detter J.C."/>
            <person name="Han C."/>
            <person name="Tapia R."/>
            <person name="Larimer F."/>
            <person name="Land M."/>
            <person name="Hauser L."/>
            <person name="Markowitz V."/>
            <person name="Cheng J.-F."/>
            <person name="Hugenholtz P."/>
            <person name="Woyke T."/>
            <person name="Wu D."/>
            <person name="Spring S."/>
            <person name="Schueler E."/>
            <person name="Brambilla E."/>
            <person name="Klenk H.-P."/>
            <person name="Eisen J.A."/>
        </authorList>
    </citation>
    <scope>NUCLEOTIDE SEQUENCE [LARGE SCALE GENOMIC DNA]</scope>
    <source>
        <strain evidence="15">DSM 4017 / NBRC 107636 / OCM 62 / WeN5</strain>
    </source>
</reference>
<dbReference type="EMBL" id="CP002101">
    <property type="protein sequence ID" value="AEH60479.1"/>
    <property type="molecule type" value="Genomic_DNA"/>
</dbReference>
<evidence type="ECO:0000256" key="11">
    <source>
        <dbReference type="ARBA" id="ARBA00023303"/>
    </source>
</evidence>
<feature type="transmembrane region" description="Helical" evidence="12">
    <location>
        <begin position="95"/>
        <end position="113"/>
    </location>
</feature>
<evidence type="ECO:0000256" key="6">
    <source>
        <dbReference type="ARBA" id="ARBA00022882"/>
    </source>
</evidence>
<sequence>MYTHLKKSIYKIIEPEAEQNKPGHFFNLFIIILITLNVIAVILESVKWLAVPYGTFFLNFELISVLIFTVEYLFRVWTCTENPKFSHPVKGRIKYAFSFLALTDLIAILPYYLPLLFPVDMRFVRAFRLLRIFRLLKLARYTCALGILSRGVTRHKDVFGIIFFILILLLIISSSIMYFFESTAQPHLFSSIPMTMWWAIATVTTVGYGDVYPVTMMGKLFGSIIALIAIGIFALPAGVLASAFMEEFNHMKNCSKPLNQENAKEILDKLEYMVKLRNENILNDKEIVDIIRRTLK</sequence>
<dbReference type="GO" id="GO:0005249">
    <property type="term" value="F:voltage-gated potassium channel activity"/>
    <property type="evidence" value="ECO:0007669"/>
    <property type="project" value="InterPro"/>
</dbReference>
<dbReference type="HOGENOM" id="CLU_011722_1_1_2"/>
<feature type="transmembrane region" description="Helical" evidence="12">
    <location>
        <begin position="220"/>
        <end position="244"/>
    </location>
</feature>